<dbReference type="EMBL" id="FODO01000023">
    <property type="protein sequence ID" value="SEO87709.1"/>
    <property type="molecule type" value="Genomic_DNA"/>
</dbReference>
<feature type="signal peptide" evidence="1">
    <location>
        <begin position="1"/>
        <end position="23"/>
    </location>
</feature>
<evidence type="ECO:0000313" key="2">
    <source>
        <dbReference type="EMBL" id="SEO87709.1"/>
    </source>
</evidence>
<dbReference type="GO" id="GO:0046872">
    <property type="term" value="F:metal ion binding"/>
    <property type="evidence" value="ECO:0007669"/>
    <property type="project" value="InterPro"/>
</dbReference>
<name>A0A1H8T961_9PROT</name>
<protein>
    <submittedName>
        <fullName evidence="2">Small metal-binding protein</fullName>
    </submittedName>
</protein>
<accession>A0A1H8T961</accession>
<evidence type="ECO:0000256" key="1">
    <source>
        <dbReference type="SAM" id="SignalP"/>
    </source>
</evidence>
<feature type="chain" id="PRO_5011611332" evidence="1">
    <location>
        <begin position="24"/>
        <end position="129"/>
    </location>
</feature>
<keyword evidence="1" id="KW-0732">Signal</keyword>
<dbReference type="Proteomes" id="UP000198814">
    <property type="component" value="Unassembled WGS sequence"/>
</dbReference>
<keyword evidence="3" id="KW-1185">Reference proteome</keyword>
<sequence length="129" mass="13937">MKNILSILAMAAGVLLFSNGINASGYANKTESGGEGVGSMIQAIKHAERARTHKAHAEHILQNAEKSLEYAKKAEAEAIEGGNDKGRRPITESIRHLVEAINHAKMGHTDIASEHITDALEQMHQFATQ</sequence>
<dbReference type="Gene3D" id="1.20.120.660">
    <property type="entry name" value="IL-4 antagonist (De novo design) like domain"/>
    <property type="match status" value="1"/>
</dbReference>
<evidence type="ECO:0000313" key="3">
    <source>
        <dbReference type="Proteomes" id="UP000198814"/>
    </source>
</evidence>
<dbReference type="RefSeq" id="WP_090321089.1">
    <property type="nucleotide sequence ID" value="NZ_FNOE01000024.1"/>
</dbReference>
<dbReference type="CDD" id="cd13840">
    <property type="entry name" value="SMBP_like"/>
    <property type="match status" value="1"/>
</dbReference>
<dbReference type="Pfam" id="PF16785">
    <property type="entry name" value="SMBP"/>
    <property type="match status" value="1"/>
</dbReference>
<proteinExistence type="predicted"/>
<reference evidence="3" key="1">
    <citation type="submission" date="2016-10" db="EMBL/GenBank/DDBJ databases">
        <authorList>
            <person name="Varghese N."/>
            <person name="Submissions S."/>
        </authorList>
    </citation>
    <scope>NUCLEOTIDE SEQUENCE [LARGE SCALE GENOMIC DNA]</scope>
    <source>
        <strain evidence="3">Nm76</strain>
    </source>
</reference>
<dbReference type="AlphaFoldDB" id="A0A1H8T961"/>
<dbReference type="InterPro" id="IPR031877">
    <property type="entry name" value="SmbP"/>
</dbReference>
<dbReference type="OrthoDB" id="8549375at2"/>
<organism evidence="2 3">
    <name type="scientific">Nitrosomonas oligotropha</name>
    <dbReference type="NCBI Taxonomy" id="42354"/>
    <lineage>
        <taxon>Bacteria</taxon>
        <taxon>Pseudomonadati</taxon>
        <taxon>Pseudomonadota</taxon>
        <taxon>Betaproteobacteria</taxon>
        <taxon>Nitrosomonadales</taxon>
        <taxon>Nitrosomonadaceae</taxon>
        <taxon>Nitrosomonas</taxon>
    </lineage>
</organism>
<gene>
    <name evidence="2" type="ORF">SAMN05216333_12314</name>
</gene>